<gene>
    <name evidence="18" type="primary">tkt_3</name>
    <name evidence="18" type="ORF">Pan161_53510</name>
</gene>
<dbReference type="CDD" id="cd07033">
    <property type="entry name" value="TPP_PYR_DXS_TK_like"/>
    <property type="match status" value="1"/>
</dbReference>
<feature type="site" description="Important for catalytic activity" evidence="16">
    <location>
        <position position="269"/>
    </location>
</feature>
<feature type="binding site" evidence="14">
    <location>
        <position position="74"/>
    </location>
    <ligand>
        <name>thiamine diphosphate</name>
        <dbReference type="ChEBI" id="CHEBI:58937"/>
    </ligand>
</feature>
<dbReference type="InterPro" id="IPR033247">
    <property type="entry name" value="Transketolase_fam"/>
</dbReference>
<dbReference type="PANTHER" id="PTHR43522:SF2">
    <property type="entry name" value="TRANSKETOLASE 1-RELATED"/>
    <property type="match status" value="1"/>
</dbReference>
<dbReference type="GO" id="GO:0046872">
    <property type="term" value="F:metal ion binding"/>
    <property type="evidence" value="ECO:0007669"/>
    <property type="project" value="UniProtKB-KW"/>
</dbReference>
<dbReference type="InterPro" id="IPR005475">
    <property type="entry name" value="Transketolase-like_Pyr-bd"/>
</dbReference>
<evidence type="ECO:0000256" key="10">
    <source>
        <dbReference type="ARBA" id="ARBA00049473"/>
    </source>
</evidence>
<evidence type="ECO:0000256" key="5">
    <source>
        <dbReference type="ARBA" id="ARBA00013152"/>
    </source>
</evidence>
<evidence type="ECO:0000256" key="15">
    <source>
        <dbReference type="PIRSR" id="PIRSR605478-4"/>
    </source>
</evidence>
<dbReference type="RefSeq" id="WP_145231648.1">
    <property type="nucleotide sequence ID" value="NZ_CP036343.1"/>
</dbReference>
<evidence type="ECO:0000256" key="9">
    <source>
        <dbReference type="ARBA" id="ARBA00023052"/>
    </source>
</evidence>
<dbReference type="PANTHER" id="PTHR43522">
    <property type="entry name" value="TRANSKETOLASE"/>
    <property type="match status" value="1"/>
</dbReference>
<evidence type="ECO:0000256" key="11">
    <source>
        <dbReference type="NCBIfam" id="TIGR00232"/>
    </source>
</evidence>
<dbReference type="GO" id="GO:0009052">
    <property type="term" value="P:pentose-phosphate shunt, non-oxidative branch"/>
    <property type="evidence" value="ECO:0007669"/>
    <property type="project" value="UniProtKB-ARBA"/>
</dbReference>
<dbReference type="EC" id="2.2.1.1" evidence="5 11"/>
<evidence type="ECO:0000256" key="16">
    <source>
        <dbReference type="PIRSR" id="PIRSR605478-5"/>
    </source>
</evidence>
<keyword evidence="6 18" id="KW-0808">Transferase</keyword>
<feature type="binding site" evidence="15">
    <location>
        <position position="193"/>
    </location>
    <ligand>
        <name>Mg(2+)</name>
        <dbReference type="ChEBI" id="CHEBI:18420"/>
    </ligand>
</feature>
<dbReference type="FunFam" id="3.40.50.970:FF:000003">
    <property type="entry name" value="Transketolase"/>
    <property type="match status" value="1"/>
</dbReference>
<feature type="site" description="Important for catalytic activity" evidence="16">
    <location>
        <position position="34"/>
    </location>
</feature>
<comment type="cofactor">
    <cofactor evidence="14">
        <name>thiamine diphosphate</name>
        <dbReference type="ChEBI" id="CHEBI:58937"/>
    </cofactor>
    <text evidence="14">Binds 1 thiamine pyrophosphate per subunit. During the reaction, the substrate forms a covalent intermediate with the cofactor.</text>
</comment>
<dbReference type="Gene3D" id="3.40.50.920">
    <property type="match status" value="1"/>
</dbReference>
<feature type="binding site" evidence="14">
    <location>
        <position position="444"/>
    </location>
    <ligand>
        <name>thiamine diphosphate</name>
        <dbReference type="ChEBI" id="CHEBI:58937"/>
    </ligand>
</feature>
<feature type="binding site" evidence="13">
    <location>
        <position position="468"/>
    </location>
    <ligand>
        <name>substrate</name>
    </ligand>
</feature>
<feature type="binding site" evidence="15">
    <location>
        <position position="195"/>
    </location>
    <ligand>
        <name>Mg(2+)</name>
        <dbReference type="ChEBI" id="CHEBI:18420"/>
    </ligand>
</feature>
<proteinExistence type="inferred from homology"/>
<dbReference type="Gene3D" id="3.40.50.970">
    <property type="match status" value="2"/>
</dbReference>
<evidence type="ECO:0000256" key="8">
    <source>
        <dbReference type="ARBA" id="ARBA00022842"/>
    </source>
</evidence>
<dbReference type="GO" id="GO:0004802">
    <property type="term" value="F:transketolase activity"/>
    <property type="evidence" value="ECO:0007669"/>
    <property type="project" value="UniProtKB-UniRule"/>
</dbReference>
<name>A0A517VKW3_9PLAN</name>
<dbReference type="InterPro" id="IPR049557">
    <property type="entry name" value="Transketolase_CS"/>
</dbReference>
<protein>
    <recommendedName>
        <fullName evidence="5 11">Transketolase</fullName>
        <ecNumber evidence="5 11">2.2.1.1</ecNumber>
    </recommendedName>
</protein>
<dbReference type="CDD" id="cd02012">
    <property type="entry name" value="TPP_TK"/>
    <property type="match status" value="1"/>
</dbReference>
<keyword evidence="8 15" id="KW-0460">Magnesium</keyword>
<comment type="catalytic activity">
    <reaction evidence="10">
        <text>D-sedoheptulose 7-phosphate + D-glyceraldehyde 3-phosphate = aldehydo-D-ribose 5-phosphate + D-xylulose 5-phosphate</text>
        <dbReference type="Rhea" id="RHEA:10508"/>
        <dbReference type="ChEBI" id="CHEBI:57483"/>
        <dbReference type="ChEBI" id="CHEBI:57737"/>
        <dbReference type="ChEBI" id="CHEBI:58273"/>
        <dbReference type="ChEBI" id="CHEBI:59776"/>
        <dbReference type="EC" id="2.2.1.1"/>
    </reaction>
</comment>
<dbReference type="InterPro" id="IPR005474">
    <property type="entry name" value="Transketolase_N"/>
</dbReference>
<feature type="binding site" evidence="13">
    <location>
        <position position="364"/>
    </location>
    <ligand>
        <name>substrate</name>
    </ligand>
</feature>
<keyword evidence="19" id="KW-1185">Reference proteome</keyword>
<feature type="domain" description="Transketolase-like pyrimidine-binding" evidence="17">
    <location>
        <begin position="361"/>
        <end position="532"/>
    </location>
</feature>
<dbReference type="SUPFAM" id="SSF52518">
    <property type="entry name" value="Thiamin diphosphate-binding fold (THDP-binding)"/>
    <property type="match status" value="2"/>
</dbReference>
<evidence type="ECO:0000259" key="17">
    <source>
        <dbReference type="SMART" id="SM00861"/>
    </source>
</evidence>
<comment type="similarity">
    <text evidence="3">Belongs to the transketolase family.</text>
</comment>
<comment type="cofactor">
    <cofactor evidence="1">
        <name>Ca(2+)</name>
        <dbReference type="ChEBI" id="CHEBI:29108"/>
    </cofactor>
</comment>
<feature type="binding site" evidence="13">
    <location>
        <position position="391"/>
    </location>
    <ligand>
        <name>substrate</name>
    </ligand>
</feature>
<evidence type="ECO:0000256" key="1">
    <source>
        <dbReference type="ARBA" id="ARBA00001913"/>
    </source>
</evidence>
<evidence type="ECO:0000256" key="13">
    <source>
        <dbReference type="PIRSR" id="PIRSR605478-2"/>
    </source>
</evidence>
<feature type="binding site" evidence="13">
    <location>
        <position position="527"/>
    </location>
    <ligand>
        <name>substrate</name>
    </ligand>
</feature>
<dbReference type="KEGG" id="gax:Pan161_53510"/>
<dbReference type="Proteomes" id="UP000316855">
    <property type="component" value="Chromosome"/>
</dbReference>
<evidence type="ECO:0000256" key="2">
    <source>
        <dbReference type="ARBA" id="ARBA00001941"/>
    </source>
</evidence>
<evidence type="ECO:0000313" key="19">
    <source>
        <dbReference type="Proteomes" id="UP000316855"/>
    </source>
</evidence>
<feature type="binding site" evidence="14">
    <location>
        <position position="269"/>
    </location>
    <ligand>
        <name>thiamine diphosphate</name>
        <dbReference type="ChEBI" id="CHEBI:58937"/>
    </ligand>
</feature>
<evidence type="ECO:0000256" key="4">
    <source>
        <dbReference type="ARBA" id="ARBA00011738"/>
    </source>
</evidence>
<feature type="binding site" evidence="14">
    <location>
        <position position="164"/>
    </location>
    <ligand>
        <name>thiamine diphosphate</name>
        <dbReference type="ChEBI" id="CHEBI:58937"/>
    </ligand>
</feature>
<dbReference type="FunFam" id="3.40.50.920:FF:000003">
    <property type="entry name" value="Transketolase"/>
    <property type="match status" value="1"/>
</dbReference>
<dbReference type="Pfam" id="PF00456">
    <property type="entry name" value="Transketolase_N"/>
    <property type="match status" value="1"/>
</dbReference>
<feature type="binding site" evidence="15">
    <location>
        <position position="163"/>
    </location>
    <ligand>
        <name>Mg(2+)</name>
        <dbReference type="ChEBI" id="CHEBI:18420"/>
    </ligand>
</feature>
<dbReference type="SMART" id="SM00861">
    <property type="entry name" value="Transket_pyr"/>
    <property type="match status" value="1"/>
</dbReference>
<sequence>MTPAAISSEALDELCVNTLRLLSVDMVQKAGSGHPGLPLGSAAMAYALWDRFLQINPADPSWPDRDRFVLSAGHGCALLYALLHVTGYDLSLDELKQFRQWESKTPGHPEYGMTPGVEATTGPLGQGFANAVGMAITETHLAARFNRPDHTVVDHFTYVLASDGDLMEGIASEAGSLAGHLGLGKLVVLYADNHITIEGNTEIAFTEDRCARFVAFGWHVQHVADGNDLEAVTAAIQAAREQTDQPSLIAVRTHIGYGSPHKQDSASAHGEPLGVDEVQLTKERLGWPAEPAFHLPAEALDHFRQAVTRGKDLQGAWEAKIAAYGKAHPELAAEFNRIMGGMLPADWDASLPTFTAESGALATRAASGKCINAIAPRLPELMGGSADLAPSTQTFMEGVGTFQSNEREGRNMHFGIREHSMGAILNGMAYHQGLIPYGATFLVFSDYMRPPMRLAALNGLPVIYVFTHDSIGMGEDGPTHQPIEQLLCLRSVPNLFVIRPADANETVEAWRVAVGRRNGPVALILTRQKLPILDLEHYPSLPTGVSQGGYVLAEADGNGTPDLILVGTGSEVHLALEAQKQLAGEGVRARVVSLPCWELFAAQPESYRHQVVLPGVPLLAIEAGSTLGWETYFGSQTAAIGITGFGASAPGETVMREYGFTVENVCERAFALLK</sequence>
<organism evidence="18 19">
    <name type="scientific">Gimesia algae</name>
    <dbReference type="NCBI Taxonomy" id="2527971"/>
    <lineage>
        <taxon>Bacteria</taxon>
        <taxon>Pseudomonadati</taxon>
        <taxon>Planctomycetota</taxon>
        <taxon>Planctomycetia</taxon>
        <taxon>Planctomycetales</taxon>
        <taxon>Planctomycetaceae</taxon>
        <taxon>Gimesia</taxon>
    </lineage>
</organism>
<evidence type="ECO:0000256" key="14">
    <source>
        <dbReference type="PIRSR" id="PIRSR605478-3"/>
    </source>
</evidence>
<dbReference type="PROSITE" id="PS00801">
    <property type="entry name" value="TRANSKETOLASE_1"/>
    <property type="match status" value="1"/>
</dbReference>
<evidence type="ECO:0000256" key="7">
    <source>
        <dbReference type="ARBA" id="ARBA00022723"/>
    </source>
</evidence>
<feature type="binding site" evidence="14">
    <location>
        <position position="193"/>
    </location>
    <ligand>
        <name>thiamine diphosphate</name>
        <dbReference type="ChEBI" id="CHEBI:58937"/>
    </ligand>
</feature>
<accession>A0A517VKW3</accession>
<evidence type="ECO:0000256" key="6">
    <source>
        <dbReference type="ARBA" id="ARBA00022679"/>
    </source>
</evidence>
<reference evidence="18 19" key="1">
    <citation type="submission" date="2019-02" db="EMBL/GenBank/DDBJ databases">
        <title>Deep-cultivation of Planctomycetes and their phenomic and genomic characterization uncovers novel biology.</title>
        <authorList>
            <person name="Wiegand S."/>
            <person name="Jogler M."/>
            <person name="Boedeker C."/>
            <person name="Pinto D."/>
            <person name="Vollmers J."/>
            <person name="Rivas-Marin E."/>
            <person name="Kohn T."/>
            <person name="Peeters S.H."/>
            <person name="Heuer A."/>
            <person name="Rast P."/>
            <person name="Oberbeckmann S."/>
            <person name="Bunk B."/>
            <person name="Jeske O."/>
            <person name="Meyerdierks A."/>
            <person name="Storesund J.E."/>
            <person name="Kallscheuer N."/>
            <person name="Luecker S."/>
            <person name="Lage O.M."/>
            <person name="Pohl T."/>
            <person name="Merkel B.J."/>
            <person name="Hornburger P."/>
            <person name="Mueller R.-W."/>
            <person name="Bruemmer F."/>
            <person name="Labrenz M."/>
            <person name="Spormann A.M."/>
            <person name="Op den Camp H."/>
            <person name="Overmann J."/>
            <person name="Amann R."/>
            <person name="Jetten M.S.M."/>
            <person name="Mascher T."/>
            <person name="Medema M.H."/>
            <person name="Devos D.P."/>
            <person name="Kaster A.-K."/>
            <person name="Ovreas L."/>
            <person name="Rohde M."/>
            <person name="Galperin M.Y."/>
            <person name="Jogler C."/>
        </authorList>
    </citation>
    <scope>NUCLEOTIDE SEQUENCE [LARGE SCALE GENOMIC DNA]</scope>
    <source>
        <strain evidence="18 19">Pan161</strain>
    </source>
</reference>
<dbReference type="InterPro" id="IPR029061">
    <property type="entry name" value="THDP-binding"/>
</dbReference>
<dbReference type="EMBL" id="CP036343">
    <property type="protein sequence ID" value="QDT93669.1"/>
    <property type="molecule type" value="Genomic_DNA"/>
</dbReference>
<comment type="cofactor">
    <cofactor evidence="15">
        <name>Mg(2+)</name>
        <dbReference type="ChEBI" id="CHEBI:18420"/>
    </cofactor>
    <text evidence="15">Binds 1 Mg(2+) ion per subunit. Can also utilize other divalent metal cations, such as Ca(2+), Mn(2+) and Co(2+).</text>
</comment>
<evidence type="ECO:0000256" key="12">
    <source>
        <dbReference type="PIRSR" id="PIRSR605478-1"/>
    </source>
</evidence>
<dbReference type="InterPro" id="IPR005478">
    <property type="entry name" value="Transketolase_bac-like"/>
</dbReference>
<keyword evidence="9 14" id="KW-0786">Thiamine pyrophosphate</keyword>
<evidence type="ECO:0000313" key="18">
    <source>
        <dbReference type="EMBL" id="QDT93669.1"/>
    </source>
</evidence>
<comment type="cofactor">
    <cofactor evidence="2">
        <name>Co(2+)</name>
        <dbReference type="ChEBI" id="CHEBI:48828"/>
    </cofactor>
</comment>
<feature type="binding site" evidence="13">
    <location>
        <position position="34"/>
    </location>
    <ligand>
        <name>substrate</name>
    </ligand>
</feature>
<dbReference type="FunFam" id="3.40.50.970:FF:000004">
    <property type="entry name" value="Transketolase"/>
    <property type="match status" value="1"/>
</dbReference>
<dbReference type="Pfam" id="PF22613">
    <property type="entry name" value="Transketolase_C_1"/>
    <property type="match status" value="1"/>
</dbReference>
<dbReference type="NCBIfam" id="TIGR00232">
    <property type="entry name" value="tktlase_bact"/>
    <property type="match status" value="1"/>
</dbReference>
<keyword evidence="7 15" id="KW-0479">Metal-binding</keyword>
<dbReference type="SUPFAM" id="SSF52922">
    <property type="entry name" value="TK C-terminal domain-like"/>
    <property type="match status" value="1"/>
</dbReference>
<feature type="active site" description="Proton donor" evidence="12">
    <location>
        <position position="418"/>
    </location>
</feature>
<dbReference type="Pfam" id="PF02779">
    <property type="entry name" value="Transket_pyr"/>
    <property type="match status" value="1"/>
</dbReference>
<feature type="binding site" evidence="14">
    <location>
        <begin position="122"/>
        <end position="124"/>
    </location>
    <ligand>
        <name>thiamine diphosphate</name>
        <dbReference type="ChEBI" id="CHEBI:58937"/>
    </ligand>
</feature>
<dbReference type="AlphaFoldDB" id="A0A517VKW3"/>
<dbReference type="InterPro" id="IPR055152">
    <property type="entry name" value="Transketolase-like_C_2"/>
</dbReference>
<dbReference type="InterPro" id="IPR009014">
    <property type="entry name" value="Transketo_C/PFOR_II"/>
</dbReference>
<feature type="binding site" evidence="13">
    <location>
        <position position="476"/>
    </location>
    <ligand>
        <name>substrate</name>
    </ligand>
</feature>
<evidence type="ECO:0000256" key="3">
    <source>
        <dbReference type="ARBA" id="ARBA00007131"/>
    </source>
</evidence>
<comment type="subunit">
    <text evidence="4">Homodimer.</text>
</comment>
<dbReference type="GO" id="GO:0005829">
    <property type="term" value="C:cytosol"/>
    <property type="evidence" value="ECO:0007669"/>
    <property type="project" value="TreeGrafter"/>
</dbReference>
<feature type="binding site" evidence="13">
    <location>
        <position position="269"/>
    </location>
    <ligand>
        <name>substrate</name>
    </ligand>
</feature>
<feature type="binding site" evidence="13">
    <location>
        <position position="480"/>
    </location>
    <ligand>
        <name>substrate</name>
    </ligand>
</feature>
<dbReference type="OrthoDB" id="8732661at2"/>